<comment type="caution">
    <text evidence="2">The sequence shown here is derived from an EMBL/GenBank/DDBJ whole genome shotgun (WGS) entry which is preliminary data.</text>
</comment>
<sequence>MTRPKSAALDAVLSVSLTGTGLGVTCANAHGQQAYFHPSSRWSCVVPSLWCPLVMQPPQAPSSVTLIHPHRGSQKWLPSFRCDSIKISCHSVQLLALPHSPNDSPTLYFFLQQTARS</sequence>
<evidence type="ECO:0000313" key="2">
    <source>
        <dbReference type="EMBL" id="KAJ5111735.1"/>
    </source>
</evidence>
<accession>A0A9W9KMK2</accession>
<gene>
    <name evidence="2" type="ORF">NUU61_001365</name>
</gene>
<keyword evidence="3" id="KW-1185">Reference proteome</keyword>
<evidence type="ECO:0000313" key="3">
    <source>
        <dbReference type="Proteomes" id="UP001141434"/>
    </source>
</evidence>
<dbReference type="EMBL" id="JAPMSZ010000002">
    <property type="protein sequence ID" value="KAJ5111735.1"/>
    <property type="molecule type" value="Genomic_DNA"/>
</dbReference>
<dbReference type="AlphaFoldDB" id="A0A9W9KMK2"/>
<evidence type="ECO:0000256" key="1">
    <source>
        <dbReference type="SAM" id="SignalP"/>
    </source>
</evidence>
<dbReference type="GeneID" id="81391115"/>
<keyword evidence="1" id="KW-0732">Signal</keyword>
<feature type="chain" id="PRO_5040897123" description="Secreted protein" evidence="1">
    <location>
        <begin position="24"/>
        <end position="117"/>
    </location>
</feature>
<reference evidence="2" key="1">
    <citation type="submission" date="2022-11" db="EMBL/GenBank/DDBJ databases">
        <authorList>
            <person name="Petersen C."/>
        </authorList>
    </citation>
    <scope>NUCLEOTIDE SEQUENCE</scope>
    <source>
        <strain evidence="2">IBT 34128</strain>
    </source>
</reference>
<protein>
    <recommendedName>
        <fullName evidence="4">Secreted protein</fullName>
    </recommendedName>
</protein>
<name>A0A9W9KMK2_9EURO</name>
<dbReference type="RefSeq" id="XP_056515214.1">
    <property type="nucleotide sequence ID" value="XM_056651947.1"/>
</dbReference>
<dbReference type="Proteomes" id="UP001141434">
    <property type="component" value="Unassembled WGS sequence"/>
</dbReference>
<evidence type="ECO:0008006" key="4">
    <source>
        <dbReference type="Google" id="ProtNLM"/>
    </source>
</evidence>
<proteinExistence type="predicted"/>
<reference evidence="2" key="2">
    <citation type="journal article" date="2023" name="IMA Fungus">
        <title>Comparative genomic study of the Penicillium genus elucidates a diverse pangenome and 15 lateral gene transfer events.</title>
        <authorList>
            <person name="Petersen C."/>
            <person name="Sorensen T."/>
            <person name="Nielsen M.R."/>
            <person name="Sondergaard T.E."/>
            <person name="Sorensen J.L."/>
            <person name="Fitzpatrick D.A."/>
            <person name="Frisvad J.C."/>
            <person name="Nielsen K.L."/>
        </authorList>
    </citation>
    <scope>NUCLEOTIDE SEQUENCE</scope>
    <source>
        <strain evidence="2">IBT 34128</strain>
    </source>
</reference>
<feature type="signal peptide" evidence="1">
    <location>
        <begin position="1"/>
        <end position="23"/>
    </location>
</feature>
<organism evidence="2 3">
    <name type="scientific">Penicillium alfredii</name>
    <dbReference type="NCBI Taxonomy" id="1506179"/>
    <lineage>
        <taxon>Eukaryota</taxon>
        <taxon>Fungi</taxon>
        <taxon>Dikarya</taxon>
        <taxon>Ascomycota</taxon>
        <taxon>Pezizomycotina</taxon>
        <taxon>Eurotiomycetes</taxon>
        <taxon>Eurotiomycetidae</taxon>
        <taxon>Eurotiales</taxon>
        <taxon>Aspergillaceae</taxon>
        <taxon>Penicillium</taxon>
    </lineage>
</organism>